<sequence length="85" mass="8992">MRASTIIFFLASALTVVAQTAPPCANQGEDAHPIDAEVEYALLVLLLEEQAYNPMRNVQVLVLAVMLAVVPNAQGTPHPAPALDA</sequence>
<reference evidence="2" key="1">
    <citation type="journal article" date="2021" name="Nat. Commun.">
        <title>Genetic determinants of endophytism in the Arabidopsis root mycobiome.</title>
        <authorList>
            <person name="Mesny F."/>
            <person name="Miyauchi S."/>
            <person name="Thiergart T."/>
            <person name="Pickel B."/>
            <person name="Atanasova L."/>
            <person name="Karlsson M."/>
            <person name="Huettel B."/>
            <person name="Barry K.W."/>
            <person name="Haridas S."/>
            <person name="Chen C."/>
            <person name="Bauer D."/>
            <person name="Andreopoulos W."/>
            <person name="Pangilinan J."/>
            <person name="LaButti K."/>
            <person name="Riley R."/>
            <person name="Lipzen A."/>
            <person name="Clum A."/>
            <person name="Drula E."/>
            <person name="Henrissat B."/>
            <person name="Kohler A."/>
            <person name="Grigoriev I.V."/>
            <person name="Martin F.M."/>
            <person name="Hacquard S."/>
        </authorList>
    </citation>
    <scope>NUCLEOTIDE SEQUENCE</scope>
    <source>
        <strain evidence="2">MPI-SDFR-AT-0120</strain>
    </source>
</reference>
<dbReference type="OrthoDB" id="10457047at2759"/>
<organism evidence="2 3">
    <name type="scientific">Paraphoma chrysanthemicola</name>
    <dbReference type="NCBI Taxonomy" id="798071"/>
    <lineage>
        <taxon>Eukaryota</taxon>
        <taxon>Fungi</taxon>
        <taxon>Dikarya</taxon>
        <taxon>Ascomycota</taxon>
        <taxon>Pezizomycotina</taxon>
        <taxon>Dothideomycetes</taxon>
        <taxon>Pleosporomycetidae</taxon>
        <taxon>Pleosporales</taxon>
        <taxon>Pleosporineae</taxon>
        <taxon>Phaeosphaeriaceae</taxon>
        <taxon>Paraphoma</taxon>
    </lineage>
</organism>
<dbReference type="AlphaFoldDB" id="A0A8K0VV50"/>
<dbReference type="EMBL" id="JAGMVJ010000016">
    <property type="protein sequence ID" value="KAH7079814.1"/>
    <property type="molecule type" value="Genomic_DNA"/>
</dbReference>
<gene>
    <name evidence="2" type="ORF">FB567DRAFT_595795</name>
</gene>
<keyword evidence="3" id="KW-1185">Reference proteome</keyword>
<feature type="chain" id="PRO_5035425127" evidence="1">
    <location>
        <begin position="21"/>
        <end position="85"/>
    </location>
</feature>
<evidence type="ECO:0000256" key="1">
    <source>
        <dbReference type="SAM" id="SignalP"/>
    </source>
</evidence>
<evidence type="ECO:0000313" key="2">
    <source>
        <dbReference type="EMBL" id="KAH7079814.1"/>
    </source>
</evidence>
<keyword evidence="1" id="KW-0732">Signal</keyword>
<comment type="caution">
    <text evidence="2">The sequence shown here is derived from an EMBL/GenBank/DDBJ whole genome shotgun (WGS) entry which is preliminary data.</text>
</comment>
<accession>A0A8K0VV50</accession>
<dbReference type="Proteomes" id="UP000813461">
    <property type="component" value="Unassembled WGS sequence"/>
</dbReference>
<feature type="signal peptide" evidence="1">
    <location>
        <begin position="1"/>
        <end position="20"/>
    </location>
</feature>
<proteinExistence type="predicted"/>
<evidence type="ECO:0000313" key="3">
    <source>
        <dbReference type="Proteomes" id="UP000813461"/>
    </source>
</evidence>
<protein>
    <submittedName>
        <fullName evidence="2">Uncharacterized protein</fullName>
    </submittedName>
</protein>
<name>A0A8K0VV50_9PLEO</name>